<evidence type="ECO:0000259" key="1">
    <source>
        <dbReference type="Pfam" id="PF13411"/>
    </source>
</evidence>
<feature type="domain" description="HTH merR-type" evidence="1">
    <location>
        <begin position="14"/>
        <end position="69"/>
    </location>
</feature>
<keyword evidence="3" id="KW-1185">Reference proteome</keyword>
<dbReference type="RefSeq" id="WP_184878040.1">
    <property type="nucleotide sequence ID" value="NZ_BOOV01000009.1"/>
</dbReference>
<comment type="caution">
    <text evidence="2">The sequence shown here is derived from an EMBL/GenBank/DDBJ whole genome shotgun (WGS) entry which is preliminary data.</text>
</comment>
<dbReference type="GO" id="GO:0006355">
    <property type="term" value="P:regulation of DNA-templated transcription"/>
    <property type="evidence" value="ECO:0007669"/>
    <property type="project" value="InterPro"/>
</dbReference>
<gene>
    <name evidence="2" type="ORF">BJ982_001660</name>
</gene>
<sequence length="103" mass="10555">MGRPPPVNRDTGTSEIAKRIGVPRHKLAYWIEAGYLHPGSGGHGVPQDWSAAEVAIAVLLARLVAAGMGAAPAAAVARSAVAFELREVELGPGLPLRIGAVDG</sequence>
<protein>
    <recommendedName>
        <fullName evidence="1">HTH merR-type domain-containing protein</fullName>
    </recommendedName>
</protein>
<dbReference type="InterPro" id="IPR000551">
    <property type="entry name" value="MerR-type_HTH_dom"/>
</dbReference>
<proteinExistence type="predicted"/>
<accession>A0A7W7D6Z7</accession>
<reference evidence="2 3" key="1">
    <citation type="submission" date="2020-08" db="EMBL/GenBank/DDBJ databases">
        <title>Sequencing the genomes of 1000 actinobacteria strains.</title>
        <authorList>
            <person name="Klenk H.-P."/>
        </authorList>
    </citation>
    <scope>NUCLEOTIDE SEQUENCE [LARGE SCALE GENOMIC DNA]</scope>
    <source>
        <strain evidence="2 3">DSM 45784</strain>
    </source>
</reference>
<evidence type="ECO:0000313" key="2">
    <source>
        <dbReference type="EMBL" id="MBB4700116.1"/>
    </source>
</evidence>
<name>A0A7W7D6Z7_9ACTN</name>
<dbReference type="Proteomes" id="UP000542210">
    <property type="component" value="Unassembled WGS sequence"/>
</dbReference>
<evidence type="ECO:0000313" key="3">
    <source>
        <dbReference type="Proteomes" id="UP000542210"/>
    </source>
</evidence>
<dbReference type="Pfam" id="PF13411">
    <property type="entry name" value="MerR_1"/>
    <property type="match status" value="1"/>
</dbReference>
<organism evidence="2 3">
    <name type="scientific">Sphaerisporangium siamense</name>
    <dbReference type="NCBI Taxonomy" id="795645"/>
    <lineage>
        <taxon>Bacteria</taxon>
        <taxon>Bacillati</taxon>
        <taxon>Actinomycetota</taxon>
        <taxon>Actinomycetes</taxon>
        <taxon>Streptosporangiales</taxon>
        <taxon>Streptosporangiaceae</taxon>
        <taxon>Sphaerisporangium</taxon>
    </lineage>
</organism>
<dbReference type="GO" id="GO:0003677">
    <property type="term" value="F:DNA binding"/>
    <property type="evidence" value="ECO:0007669"/>
    <property type="project" value="InterPro"/>
</dbReference>
<dbReference type="EMBL" id="JACHND010000001">
    <property type="protein sequence ID" value="MBB4700116.1"/>
    <property type="molecule type" value="Genomic_DNA"/>
</dbReference>
<dbReference type="AlphaFoldDB" id="A0A7W7D6Z7"/>